<name>M0MLZ8_9EURY</name>
<keyword evidence="1" id="KW-1133">Transmembrane helix</keyword>
<sequence>MVAHLVGGNGLIGGQYVALVLVSAIIGIKAAGEVAMIRINGYDVLRRGNTSQTVIRYSVLLLPILTSLSLIGRFLTMMVQWGLEGEPIILGLVSLVVLALGWTATRTVRSYRQARCLTI</sequence>
<keyword evidence="1" id="KW-0472">Membrane</keyword>
<evidence type="ECO:0000256" key="1">
    <source>
        <dbReference type="SAM" id="Phobius"/>
    </source>
</evidence>
<dbReference type="AlphaFoldDB" id="M0MLZ8"/>
<gene>
    <name evidence="2" type="ORF">C449_03431</name>
</gene>
<protein>
    <submittedName>
        <fullName evidence="2">Uncharacterized protein</fullName>
    </submittedName>
</protein>
<organism evidence="2 3">
    <name type="scientific">Halococcus saccharolyticus DSM 5350</name>
    <dbReference type="NCBI Taxonomy" id="1227455"/>
    <lineage>
        <taxon>Archaea</taxon>
        <taxon>Methanobacteriati</taxon>
        <taxon>Methanobacteriota</taxon>
        <taxon>Stenosarchaea group</taxon>
        <taxon>Halobacteria</taxon>
        <taxon>Halobacteriales</taxon>
        <taxon>Halococcaceae</taxon>
        <taxon>Halococcus</taxon>
    </lineage>
</organism>
<reference evidence="2 3" key="1">
    <citation type="journal article" date="2014" name="PLoS Genet.">
        <title>Phylogenetically driven sequencing of extremely halophilic archaea reveals strategies for static and dynamic osmo-response.</title>
        <authorList>
            <person name="Becker E.A."/>
            <person name="Seitzer P.M."/>
            <person name="Tritt A."/>
            <person name="Larsen D."/>
            <person name="Krusor M."/>
            <person name="Yao A.I."/>
            <person name="Wu D."/>
            <person name="Madern D."/>
            <person name="Eisen J.A."/>
            <person name="Darling A.E."/>
            <person name="Facciotti M.T."/>
        </authorList>
    </citation>
    <scope>NUCLEOTIDE SEQUENCE [LARGE SCALE GENOMIC DNA]</scope>
    <source>
        <strain evidence="2 3">DSM 5350</strain>
    </source>
</reference>
<dbReference type="Proteomes" id="UP000011669">
    <property type="component" value="Unassembled WGS sequence"/>
</dbReference>
<feature type="transmembrane region" description="Helical" evidence="1">
    <location>
        <begin position="87"/>
        <end position="105"/>
    </location>
</feature>
<proteinExistence type="predicted"/>
<keyword evidence="1" id="KW-0812">Transmembrane</keyword>
<dbReference type="EMBL" id="AOMD01000012">
    <property type="protein sequence ID" value="EMA46686.1"/>
    <property type="molecule type" value="Genomic_DNA"/>
</dbReference>
<comment type="caution">
    <text evidence="2">The sequence shown here is derived from an EMBL/GenBank/DDBJ whole genome shotgun (WGS) entry which is preliminary data.</text>
</comment>
<feature type="transmembrane region" description="Helical" evidence="1">
    <location>
        <begin position="12"/>
        <end position="32"/>
    </location>
</feature>
<dbReference type="InParanoid" id="M0MLZ8"/>
<keyword evidence="3" id="KW-1185">Reference proteome</keyword>
<accession>M0MLZ8</accession>
<feature type="transmembrane region" description="Helical" evidence="1">
    <location>
        <begin position="53"/>
        <end position="75"/>
    </location>
</feature>
<evidence type="ECO:0000313" key="3">
    <source>
        <dbReference type="Proteomes" id="UP000011669"/>
    </source>
</evidence>
<evidence type="ECO:0000313" key="2">
    <source>
        <dbReference type="EMBL" id="EMA46686.1"/>
    </source>
</evidence>